<keyword evidence="2" id="KW-0238">DNA-binding</keyword>
<dbReference type="PROSITE" id="PS00041">
    <property type="entry name" value="HTH_ARAC_FAMILY_1"/>
    <property type="match status" value="1"/>
</dbReference>
<evidence type="ECO:0000313" key="5">
    <source>
        <dbReference type="EMBL" id="ETA73266.1"/>
    </source>
</evidence>
<reference evidence="5 6" key="1">
    <citation type="journal article" date="2014" name="Genome Announc.">
        <title>The Genome of the Predominant Equine Lactobacillus Species, Lactobacillus equi, Is Reflective of Its Lifestyle Adaptations to an Herbivorous Host.</title>
        <authorList>
            <person name="O'Donnell M.M."/>
            <person name="Harris H.M."/>
            <person name="O'Toole P.W."/>
            <person name="Ross R.P."/>
        </authorList>
    </citation>
    <scope>NUCLEOTIDE SEQUENCE [LARGE SCALE GENOMIC DNA]</scope>
    <source>
        <strain evidence="5 6">DPC 6820</strain>
    </source>
</reference>
<keyword evidence="1" id="KW-0805">Transcription regulation</keyword>
<dbReference type="SUPFAM" id="SSF46689">
    <property type="entry name" value="Homeodomain-like"/>
    <property type="match status" value="1"/>
</dbReference>
<dbReference type="Pfam" id="PF12833">
    <property type="entry name" value="HTH_18"/>
    <property type="match status" value="1"/>
</dbReference>
<dbReference type="RefSeq" id="WP_023860502.1">
    <property type="nucleotide sequence ID" value="NZ_AWWH01000197.1"/>
</dbReference>
<accession>V7HW48</accession>
<gene>
    <name evidence="5" type="ORF">LEQ_1734</name>
</gene>
<dbReference type="PATRIC" id="fig|1392007.3.peg.1938"/>
<evidence type="ECO:0000256" key="2">
    <source>
        <dbReference type="ARBA" id="ARBA00023125"/>
    </source>
</evidence>
<keyword evidence="3" id="KW-0804">Transcription</keyword>
<protein>
    <submittedName>
        <fullName evidence="5">Transcriptional regulator, AraC family</fullName>
    </submittedName>
</protein>
<evidence type="ECO:0000256" key="3">
    <source>
        <dbReference type="ARBA" id="ARBA00023163"/>
    </source>
</evidence>
<evidence type="ECO:0000313" key="6">
    <source>
        <dbReference type="Proteomes" id="UP000018559"/>
    </source>
</evidence>
<evidence type="ECO:0000259" key="4">
    <source>
        <dbReference type="PROSITE" id="PS01124"/>
    </source>
</evidence>
<dbReference type="AlphaFoldDB" id="V7HW48"/>
<dbReference type="GO" id="GO:0003700">
    <property type="term" value="F:DNA-binding transcription factor activity"/>
    <property type="evidence" value="ECO:0007669"/>
    <property type="project" value="InterPro"/>
</dbReference>
<dbReference type="InterPro" id="IPR011051">
    <property type="entry name" value="RmlC_Cupin_sf"/>
</dbReference>
<keyword evidence="6" id="KW-1185">Reference proteome</keyword>
<dbReference type="SUPFAM" id="SSF51182">
    <property type="entry name" value="RmlC-like cupins"/>
    <property type="match status" value="1"/>
</dbReference>
<dbReference type="PANTHER" id="PTHR43280:SF2">
    <property type="entry name" value="HTH-TYPE TRANSCRIPTIONAL REGULATOR EXSA"/>
    <property type="match status" value="1"/>
</dbReference>
<proteinExistence type="predicted"/>
<dbReference type="InterPro" id="IPR014710">
    <property type="entry name" value="RmlC-like_jellyroll"/>
</dbReference>
<dbReference type="Gene3D" id="1.10.10.60">
    <property type="entry name" value="Homeodomain-like"/>
    <property type="match status" value="2"/>
</dbReference>
<dbReference type="Proteomes" id="UP000018559">
    <property type="component" value="Unassembled WGS sequence"/>
</dbReference>
<dbReference type="EMBL" id="AWWH01000197">
    <property type="protein sequence ID" value="ETA73266.1"/>
    <property type="molecule type" value="Genomic_DNA"/>
</dbReference>
<dbReference type="Gene3D" id="2.60.120.10">
    <property type="entry name" value="Jelly Rolls"/>
    <property type="match status" value="1"/>
</dbReference>
<comment type="caution">
    <text evidence="5">The sequence shown here is derived from an EMBL/GenBank/DDBJ whole genome shotgun (WGS) entry which is preliminary data.</text>
</comment>
<dbReference type="InterPro" id="IPR018062">
    <property type="entry name" value="HTH_AraC-typ_CS"/>
</dbReference>
<dbReference type="InterPro" id="IPR009057">
    <property type="entry name" value="Homeodomain-like_sf"/>
</dbReference>
<name>V7HW48_9LACO</name>
<dbReference type="SMART" id="SM00342">
    <property type="entry name" value="HTH_ARAC"/>
    <property type="match status" value="1"/>
</dbReference>
<organism evidence="5 6">
    <name type="scientific">Ligilactobacillus equi DPC 6820</name>
    <dbReference type="NCBI Taxonomy" id="1392007"/>
    <lineage>
        <taxon>Bacteria</taxon>
        <taxon>Bacillati</taxon>
        <taxon>Bacillota</taxon>
        <taxon>Bacilli</taxon>
        <taxon>Lactobacillales</taxon>
        <taxon>Lactobacillaceae</taxon>
        <taxon>Ligilactobacillus</taxon>
    </lineage>
</organism>
<dbReference type="PANTHER" id="PTHR43280">
    <property type="entry name" value="ARAC-FAMILY TRANSCRIPTIONAL REGULATOR"/>
    <property type="match status" value="1"/>
</dbReference>
<dbReference type="PROSITE" id="PS01124">
    <property type="entry name" value="HTH_ARAC_FAMILY_2"/>
    <property type="match status" value="1"/>
</dbReference>
<dbReference type="Pfam" id="PF02311">
    <property type="entry name" value="AraC_binding"/>
    <property type="match status" value="1"/>
</dbReference>
<dbReference type="InterPro" id="IPR018060">
    <property type="entry name" value="HTH_AraC"/>
</dbReference>
<dbReference type="InterPro" id="IPR003313">
    <property type="entry name" value="AraC-bd"/>
</dbReference>
<evidence type="ECO:0000256" key="1">
    <source>
        <dbReference type="ARBA" id="ARBA00023015"/>
    </source>
</evidence>
<dbReference type="GO" id="GO:0043565">
    <property type="term" value="F:sequence-specific DNA binding"/>
    <property type="evidence" value="ECO:0007669"/>
    <property type="project" value="InterPro"/>
</dbReference>
<feature type="domain" description="HTH araC/xylS-type" evidence="4">
    <location>
        <begin position="220"/>
        <end position="317"/>
    </location>
</feature>
<sequence length="319" mass="37171">MEKLLNLLFIEDNIESQQKVTKGLNINDMQLNYGPDIIPRVPKRELFSNSFIRITKQHRYSYMPAHKHSFIEFNFIVSGQCHQVINGEKYDLKENYLLVMDRDAIHTYGYMNKNDLLVNILIDLQQVPKEFIEILNFNNELATFFYNALDENANHTNFLIFDLNASEFTSDFLKVLIYHGFKNNSISHNQERLFFSAIADLPTPKISSINSLHKANIELHNIMNFIDKNYTTVSMDILSKEFGYNKNYLSNKIKQASGSSFSDLVARKRLVVAQNLLQNSDYPIEKISEYVGFKNPSSLFRIFKYLLGTTPEKFRKNTD</sequence>